<dbReference type="KEGG" id="cei:CEPID_00090"/>
<evidence type="ECO:0000313" key="4">
    <source>
        <dbReference type="Proteomes" id="UP000035368"/>
    </source>
</evidence>
<dbReference type="InterPro" id="IPR032465">
    <property type="entry name" value="ACMSD"/>
</dbReference>
<dbReference type="InterPro" id="IPR032466">
    <property type="entry name" value="Metal_Hydrolase"/>
</dbReference>
<dbReference type="PATRIC" id="fig|1050174.4.peg.19"/>
<dbReference type="OrthoDB" id="8673173at2"/>
<dbReference type="GO" id="GO:0016787">
    <property type="term" value="F:hydrolase activity"/>
    <property type="evidence" value="ECO:0007669"/>
    <property type="project" value="UniProtKB-KW"/>
</dbReference>
<dbReference type="Gene3D" id="3.20.20.140">
    <property type="entry name" value="Metal-dependent hydrolases"/>
    <property type="match status" value="1"/>
</dbReference>
<dbReference type="PANTHER" id="PTHR21240">
    <property type="entry name" value="2-AMINO-3-CARBOXYLMUCONATE-6-SEMIALDEHYDE DECARBOXYLASE"/>
    <property type="match status" value="1"/>
</dbReference>
<keyword evidence="4" id="KW-1185">Reference proteome</keyword>
<keyword evidence="1 3" id="KW-0456">Lyase</keyword>
<dbReference type="STRING" id="1050174.CEPID_00090"/>
<protein>
    <submittedName>
        <fullName evidence="3">Putative TIM-barrel fold metal-dependent hydrolase</fullName>
        <ecNumber evidence="3">4.1.1.45</ecNumber>
    </submittedName>
</protein>
<evidence type="ECO:0000256" key="1">
    <source>
        <dbReference type="ARBA" id="ARBA00023239"/>
    </source>
</evidence>
<dbReference type="GO" id="GO:0005737">
    <property type="term" value="C:cytoplasm"/>
    <property type="evidence" value="ECO:0007669"/>
    <property type="project" value="TreeGrafter"/>
</dbReference>
<gene>
    <name evidence="3" type="ORF">CEPID_00090</name>
</gene>
<evidence type="ECO:0000313" key="3">
    <source>
        <dbReference type="EMBL" id="AKK01914.1"/>
    </source>
</evidence>
<dbReference type="GO" id="GO:0019748">
    <property type="term" value="P:secondary metabolic process"/>
    <property type="evidence" value="ECO:0007669"/>
    <property type="project" value="TreeGrafter"/>
</dbReference>
<organism evidence="3 4">
    <name type="scientific">Corynebacterium epidermidicanis</name>
    <dbReference type="NCBI Taxonomy" id="1050174"/>
    <lineage>
        <taxon>Bacteria</taxon>
        <taxon>Bacillati</taxon>
        <taxon>Actinomycetota</taxon>
        <taxon>Actinomycetes</taxon>
        <taxon>Mycobacteriales</taxon>
        <taxon>Corynebacteriaceae</taxon>
        <taxon>Corynebacterium</taxon>
    </lineage>
</organism>
<evidence type="ECO:0000259" key="2">
    <source>
        <dbReference type="Pfam" id="PF04909"/>
    </source>
</evidence>
<dbReference type="AlphaFoldDB" id="A0A0G3GL80"/>
<dbReference type="SUPFAM" id="SSF51556">
    <property type="entry name" value="Metallo-dependent hydrolases"/>
    <property type="match status" value="1"/>
</dbReference>
<dbReference type="RefSeq" id="WP_047239243.1">
    <property type="nucleotide sequence ID" value="NZ_CP011541.1"/>
</dbReference>
<accession>A0A0G3GL80</accession>
<dbReference type="EMBL" id="CP011541">
    <property type="protein sequence ID" value="AKK01914.1"/>
    <property type="molecule type" value="Genomic_DNA"/>
</dbReference>
<reference evidence="3 4" key="1">
    <citation type="submission" date="2015-05" db="EMBL/GenBank/DDBJ databases">
        <title>Complete genome sequence of Corynebacterium epidermidicanis DSM 45586, isolated from the skin of a dog suffering from pruritus.</title>
        <authorList>
            <person name="Ruckert C."/>
            <person name="Albersmeier A."/>
            <person name="Winkler A."/>
            <person name="Tauch A."/>
        </authorList>
    </citation>
    <scope>NUCLEOTIDE SEQUENCE [LARGE SCALE GENOMIC DNA]</scope>
    <source>
        <strain evidence="3 4">DSM 45586</strain>
    </source>
</reference>
<dbReference type="InterPro" id="IPR006680">
    <property type="entry name" value="Amidohydro-rel"/>
</dbReference>
<keyword evidence="3" id="KW-0378">Hydrolase</keyword>
<feature type="domain" description="Amidohydrolase-related" evidence="2">
    <location>
        <begin position="5"/>
        <end position="307"/>
    </location>
</feature>
<dbReference type="Pfam" id="PF04909">
    <property type="entry name" value="Amidohydro_2"/>
    <property type="match status" value="1"/>
</dbReference>
<sequence>MLTAIDTHAHVYPERYLDMIEKAGVSPATTKIARGLGAYSTPEDISRRLRWMDEAGVEKQVLAVTPQVPPTAEAATWINDEYARLIDAHPDRFLAYGALPLTDIAAAVAEVPEVFDRGFVGVSLPTVLSGQNMIDDPAFDPLWVALDRAHAIVNIHPTGSGLCSHLVTSRHLEWVNGAPIEDATTVLALLKANIPARYPNITFHIAHLGGDLAFLFQRIEDNYADWNAFPASPQATLRGFYFDAANFYEPALRLAVEAFGASQILAGSDFPYFQEEKYVRAFDYVRGAKLDESVRAGILRQNATKLYLGRR</sequence>
<proteinExistence type="predicted"/>
<dbReference type="GO" id="GO:0001760">
    <property type="term" value="F:aminocarboxymuconate-semialdehyde decarboxylase activity"/>
    <property type="evidence" value="ECO:0007669"/>
    <property type="project" value="UniProtKB-EC"/>
</dbReference>
<name>A0A0G3GL80_9CORY</name>
<dbReference type="PANTHER" id="PTHR21240:SF28">
    <property type="entry name" value="ISO-OROTATE DECARBOXYLASE (EUROFUNG)"/>
    <property type="match status" value="1"/>
</dbReference>
<dbReference type="Proteomes" id="UP000035368">
    <property type="component" value="Chromosome"/>
</dbReference>
<dbReference type="EC" id="4.1.1.45" evidence="3"/>